<evidence type="ECO:0000256" key="1">
    <source>
        <dbReference type="ARBA" id="ARBA00022553"/>
    </source>
</evidence>
<keyword evidence="5" id="KW-0804">Transcription</keyword>
<keyword evidence="3" id="KW-0805">Transcription regulation</keyword>
<gene>
    <name evidence="7" type="ORF">B1A_12003</name>
</gene>
<evidence type="ECO:0000256" key="3">
    <source>
        <dbReference type="ARBA" id="ARBA00023015"/>
    </source>
</evidence>
<proteinExistence type="predicted"/>
<dbReference type="SUPFAM" id="SSF52172">
    <property type="entry name" value="CheY-like"/>
    <property type="match status" value="1"/>
</dbReference>
<evidence type="ECO:0000256" key="5">
    <source>
        <dbReference type="ARBA" id="ARBA00023163"/>
    </source>
</evidence>
<dbReference type="GO" id="GO:0005829">
    <property type="term" value="C:cytosol"/>
    <property type="evidence" value="ECO:0007669"/>
    <property type="project" value="TreeGrafter"/>
</dbReference>
<dbReference type="Pfam" id="PF00072">
    <property type="entry name" value="Response_reg"/>
    <property type="match status" value="1"/>
</dbReference>
<reference evidence="7" key="1">
    <citation type="submission" date="2013-08" db="EMBL/GenBank/DDBJ databases">
        <authorList>
            <person name="Mendez C."/>
            <person name="Richter M."/>
            <person name="Ferrer M."/>
            <person name="Sanchez J."/>
        </authorList>
    </citation>
    <scope>NUCLEOTIDE SEQUENCE</scope>
</reference>
<evidence type="ECO:0000256" key="2">
    <source>
        <dbReference type="ARBA" id="ARBA00023012"/>
    </source>
</evidence>
<dbReference type="PANTHER" id="PTHR48111">
    <property type="entry name" value="REGULATOR OF RPOS"/>
    <property type="match status" value="1"/>
</dbReference>
<dbReference type="GO" id="GO:0000976">
    <property type="term" value="F:transcription cis-regulatory region binding"/>
    <property type="evidence" value="ECO:0007669"/>
    <property type="project" value="TreeGrafter"/>
</dbReference>
<comment type="caution">
    <text evidence="7">The sequence shown here is derived from an EMBL/GenBank/DDBJ whole genome shotgun (WGS) entry which is preliminary data.</text>
</comment>
<dbReference type="InterPro" id="IPR039420">
    <property type="entry name" value="WalR-like"/>
</dbReference>
<dbReference type="PANTHER" id="PTHR48111:SF1">
    <property type="entry name" value="TWO-COMPONENT RESPONSE REGULATOR ORR33"/>
    <property type="match status" value="1"/>
</dbReference>
<keyword evidence="4" id="KW-0238">DNA-binding</keyword>
<keyword evidence="2" id="KW-0902">Two-component regulatory system</keyword>
<evidence type="ECO:0000256" key="4">
    <source>
        <dbReference type="ARBA" id="ARBA00023125"/>
    </source>
</evidence>
<dbReference type="GO" id="GO:0006355">
    <property type="term" value="P:regulation of DNA-templated transcription"/>
    <property type="evidence" value="ECO:0007669"/>
    <property type="project" value="TreeGrafter"/>
</dbReference>
<sequence>GMLKKFNPDILILDMVMAGMSGLDVLKEVRSQDSEIPVVVLTARGTVKDAVEAMRLGAFDFVTKSIDMDEL</sequence>
<feature type="non-terminal residue" evidence="7">
    <location>
        <position position="71"/>
    </location>
</feature>
<organism evidence="7">
    <name type="scientific">mine drainage metagenome</name>
    <dbReference type="NCBI Taxonomy" id="410659"/>
    <lineage>
        <taxon>unclassified sequences</taxon>
        <taxon>metagenomes</taxon>
        <taxon>ecological metagenomes</taxon>
    </lineage>
</organism>
<feature type="domain" description="Response regulatory" evidence="6">
    <location>
        <begin position="1"/>
        <end position="71"/>
    </location>
</feature>
<dbReference type="AlphaFoldDB" id="T1AE16"/>
<reference evidence="7" key="2">
    <citation type="journal article" date="2014" name="ISME J.">
        <title>Microbial stratification in low pH oxic and suboxic macroscopic growths along an acid mine drainage.</title>
        <authorList>
            <person name="Mendez-Garcia C."/>
            <person name="Mesa V."/>
            <person name="Sprenger R.R."/>
            <person name="Richter M."/>
            <person name="Diez M.S."/>
            <person name="Solano J."/>
            <person name="Bargiela R."/>
            <person name="Golyshina O.V."/>
            <person name="Manteca A."/>
            <person name="Ramos J.L."/>
            <person name="Gallego J.R."/>
            <person name="Llorente I."/>
            <person name="Martins Dos Santos V.A."/>
            <person name="Jensen O.N."/>
            <person name="Pelaez A.I."/>
            <person name="Sanchez J."/>
            <person name="Ferrer M."/>
        </authorList>
    </citation>
    <scope>NUCLEOTIDE SEQUENCE</scope>
</reference>
<dbReference type="Gene3D" id="3.40.50.2300">
    <property type="match status" value="1"/>
</dbReference>
<dbReference type="InterPro" id="IPR011006">
    <property type="entry name" value="CheY-like_superfamily"/>
</dbReference>
<accession>T1AE16</accession>
<dbReference type="EMBL" id="AUZX01008661">
    <property type="protein sequence ID" value="EQD54878.1"/>
    <property type="molecule type" value="Genomic_DNA"/>
</dbReference>
<name>T1AE16_9ZZZZ</name>
<protein>
    <submittedName>
        <fullName evidence="7">Signal transduction response regulator, receiver region domain protein</fullName>
    </submittedName>
</protein>
<dbReference type="PROSITE" id="PS50110">
    <property type="entry name" value="RESPONSE_REGULATORY"/>
    <property type="match status" value="1"/>
</dbReference>
<dbReference type="GO" id="GO:0032993">
    <property type="term" value="C:protein-DNA complex"/>
    <property type="evidence" value="ECO:0007669"/>
    <property type="project" value="TreeGrafter"/>
</dbReference>
<evidence type="ECO:0000313" key="7">
    <source>
        <dbReference type="EMBL" id="EQD54878.1"/>
    </source>
</evidence>
<evidence type="ECO:0000259" key="6">
    <source>
        <dbReference type="PROSITE" id="PS50110"/>
    </source>
</evidence>
<feature type="non-terminal residue" evidence="7">
    <location>
        <position position="1"/>
    </location>
</feature>
<dbReference type="GO" id="GO:0000156">
    <property type="term" value="F:phosphorelay response regulator activity"/>
    <property type="evidence" value="ECO:0007669"/>
    <property type="project" value="TreeGrafter"/>
</dbReference>
<keyword evidence="1" id="KW-0597">Phosphoprotein</keyword>
<dbReference type="InterPro" id="IPR001789">
    <property type="entry name" value="Sig_transdc_resp-reg_receiver"/>
</dbReference>